<sequence>MCFDEDLLTPPPLSPKGYLTFAGLMKTQPETCWQRNGDLYLWHALRDGIGYRAVPKDSTEIRALSLESLNVSLANQLTLVVMLLFLIM</sequence>
<accession>A0A090QKZ1</accession>
<reference evidence="1 2" key="1">
    <citation type="journal article" date="2014" name="Genome Announc.">
        <title>Draft Genome Sequences of Two Vibrionaceae Species, Vibrio ponticus C121 and Photobacterium aphoticum C119, Isolated as Coral Reef Microbiota.</title>
        <authorList>
            <person name="Al-saari N."/>
            <person name="Meirelles P.M."/>
            <person name="Mino S."/>
            <person name="Suda W."/>
            <person name="Oshima K."/>
            <person name="Hattori M."/>
            <person name="Ohkuma M."/>
            <person name="Thompson F.L."/>
            <person name="Gomez-Gil B."/>
            <person name="Sawabe T."/>
            <person name="Sawabe T."/>
        </authorList>
    </citation>
    <scope>NUCLEOTIDE SEQUENCE [LARGE SCALE GENOMIC DNA]</scope>
    <source>
        <strain evidence="1 2">JCM 19237</strain>
    </source>
</reference>
<protein>
    <submittedName>
        <fullName evidence="1">Uncharacterized protein</fullName>
    </submittedName>
</protein>
<organism evidence="1 2">
    <name type="scientific">Photobacterium aphoticum</name>
    <dbReference type="NCBI Taxonomy" id="754436"/>
    <lineage>
        <taxon>Bacteria</taxon>
        <taxon>Pseudomonadati</taxon>
        <taxon>Pseudomonadota</taxon>
        <taxon>Gammaproteobacteria</taxon>
        <taxon>Vibrionales</taxon>
        <taxon>Vibrionaceae</taxon>
        <taxon>Photobacterium</taxon>
    </lineage>
</organism>
<comment type="caution">
    <text evidence="1">The sequence shown here is derived from an EMBL/GenBank/DDBJ whole genome shotgun (WGS) entry which is preliminary data.</text>
</comment>
<dbReference type="EMBL" id="BBMN01000002">
    <property type="protein sequence ID" value="GAL03820.1"/>
    <property type="molecule type" value="Genomic_DNA"/>
</dbReference>
<name>A0A090QKZ1_9GAMM</name>
<dbReference type="AlphaFoldDB" id="A0A090QKZ1"/>
<gene>
    <name evidence="1" type="ORF">JCM19237_6714</name>
</gene>
<evidence type="ECO:0000313" key="2">
    <source>
        <dbReference type="Proteomes" id="UP000029227"/>
    </source>
</evidence>
<proteinExistence type="predicted"/>
<dbReference type="Proteomes" id="UP000029227">
    <property type="component" value="Unassembled WGS sequence"/>
</dbReference>
<evidence type="ECO:0000313" key="1">
    <source>
        <dbReference type="EMBL" id="GAL03820.1"/>
    </source>
</evidence>